<dbReference type="AlphaFoldDB" id="A0A366SC20"/>
<comment type="caution">
    <text evidence="2">The sequence shown here is derived from an EMBL/GenBank/DDBJ whole genome shotgun (WGS) entry which is preliminary data.</text>
</comment>
<sequence>MTLHNSNSNNNYASGNGRWHNIMVRPYIGNATISIAQREHPYYTSRLPGAYRPEQNGVQPSGHTVSSSGPVDTSSVPNERTATTAALVETPDDDDDDDDDDYDYDSGFCEEMSENDSDSTMNDDTPDSSVDSGEEANDGDKTTAIPSATDAQHEDLASLTQQLNSAKTYLAKVKNLMSKTRETLDLVDVDEEAVFANYANPDISAAEAERYSLEKKLVLDILKRKSTSMYGADLDPDFQQALDNAAATLAEARVDTIKQHEKSMQLHHALNYIKWERTLAELEIKDSNRSIHSIHKQIKELSQKIKAIKIIDQVNALGVEGIKTLMATGNETLEWSFGIKSDVKDEDEKCPCCDSDIGEEDECDSCHCDCEEEAN</sequence>
<protein>
    <submittedName>
        <fullName evidence="2">Uncharacterized protein</fullName>
    </submittedName>
</protein>
<gene>
    <name evidence="2" type="ORF">FIESC28_00989</name>
</gene>
<feature type="compositionally biased region" description="Acidic residues" evidence="1">
    <location>
        <begin position="90"/>
        <end position="104"/>
    </location>
</feature>
<proteinExistence type="predicted"/>
<reference evidence="2 3" key="1">
    <citation type="submission" date="2018-06" db="EMBL/GenBank/DDBJ databases">
        <title>Fusarium incarnatum-equiseti species complex species 28.</title>
        <authorList>
            <person name="Gardiner D.M."/>
        </authorList>
    </citation>
    <scope>NUCLEOTIDE SEQUENCE [LARGE SCALE GENOMIC DNA]</scope>
    <source>
        <strain evidence="2 3">FIESC_28</strain>
    </source>
</reference>
<evidence type="ECO:0000256" key="1">
    <source>
        <dbReference type="SAM" id="MobiDB-lite"/>
    </source>
</evidence>
<organism evidence="2 3">
    <name type="scientific">Fusarium coffeatum</name>
    <dbReference type="NCBI Taxonomy" id="231269"/>
    <lineage>
        <taxon>Eukaryota</taxon>
        <taxon>Fungi</taxon>
        <taxon>Dikarya</taxon>
        <taxon>Ascomycota</taxon>
        <taxon>Pezizomycotina</taxon>
        <taxon>Sordariomycetes</taxon>
        <taxon>Hypocreomycetidae</taxon>
        <taxon>Hypocreales</taxon>
        <taxon>Nectriaceae</taxon>
        <taxon>Fusarium</taxon>
        <taxon>Fusarium incarnatum-equiseti species complex</taxon>
    </lineage>
</organism>
<feature type="region of interest" description="Disordered" evidence="1">
    <location>
        <begin position="46"/>
        <end position="149"/>
    </location>
</feature>
<accession>A0A366SC20</accession>
<evidence type="ECO:0000313" key="3">
    <source>
        <dbReference type="Proteomes" id="UP000253153"/>
    </source>
</evidence>
<dbReference type="RefSeq" id="XP_031020797.1">
    <property type="nucleotide sequence ID" value="XM_031155140.1"/>
</dbReference>
<evidence type="ECO:0000313" key="2">
    <source>
        <dbReference type="EMBL" id="RBR26206.1"/>
    </source>
</evidence>
<feature type="compositionally biased region" description="Polar residues" evidence="1">
    <location>
        <begin position="118"/>
        <end position="131"/>
    </location>
</feature>
<dbReference type="Proteomes" id="UP000253153">
    <property type="component" value="Unassembled WGS sequence"/>
</dbReference>
<keyword evidence="3" id="KW-1185">Reference proteome</keyword>
<dbReference type="GeneID" id="41990436"/>
<dbReference type="EMBL" id="QKXC01000025">
    <property type="protein sequence ID" value="RBR26206.1"/>
    <property type="molecule type" value="Genomic_DNA"/>
</dbReference>
<feature type="compositionally biased region" description="Polar residues" evidence="1">
    <location>
        <begin position="56"/>
        <end position="84"/>
    </location>
</feature>
<name>A0A366SC20_9HYPO</name>
<dbReference type="OrthoDB" id="5105657at2759"/>